<dbReference type="Gene3D" id="3.40.50.2000">
    <property type="entry name" value="Glycogen Phosphorylase B"/>
    <property type="match status" value="1"/>
</dbReference>
<name>A0A1T4LSG5_9FIRM</name>
<evidence type="ECO:0000313" key="1">
    <source>
        <dbReference type="EMBL" id="SJZ57404.1"/>
    </source>
</evidence>
<gene>
    <name evidence="1" type="ORF">SAMN02745110_00898</name>
</gene>
<dbReference type="RefSeq" id="WP_078786754.1">
    <property type="nucleotide sequence ID" value="NZ_FMTO01000004.1"/>
</dbReference>
<dbReference type="EMBL" id="FUXA01000006">
    <property type="protein sequence ID" value="SJZ57404.1"/>
    <property type="molecule type" value="Genomic_DNA"/>
</dbReference>
<dbReference type="Proteomes" id="UP000189857">
    <property type="component" value="Unassembled WGS sequence"/>
</dbReference>
<dbReference type="GO" id="GO:0016740">
    <property type="term" value="F:transferase activity"/>
    <property type="evidence" value="ECO:0007669"/>
    <property type="project" value="UniProtKB-KW"/>
</dbReference>
<keyword evidence="2" id="KW-1185">Reference proteome</keyword>
<sequence>MNILVVTTSAWRNDDNAGNTMTNFFCDDKKNDYYNLYFRSDIPDNSVIKSAFHISDQEIVKNVFRLKKIGNKEECKYSNQIKNASIIDSVYKNRRSKKGKFLWFIRDLLWFLNLNKTNLKQYLEQVKPDVVFFTASNYIYIYRIVHWIIKHYNYKFVSFYGDDNYLIREKKGLSYQIYYHFLRKFIKKNIELSDLNYCSSPIHSDAYSKEFNRPFLSLIKSRDFISRDEYSVNKDNIEFLYIGNLYYGRWKTLVALANTIKKINSELQTNHILTVFSANSLNDKVKEEFEKSGIQFMGKISPELVDGLQKKADILVYAESFYDSTAKYSFSTKIVDYLYAGRCIAALGSFELASIKFFKENNCAQVIDNPQHIYDNILELLNNDNLRSKLAVNAWNTGKNYCSKKANSQKMLEEINKLCQ</sequence>
<reference evidence="1 2" key="1">
    <citation type="submission" date="2017-02" db="EMBL/GenBank/DDBJ databases">
        <authorList>
            <person name="Peterson S.W."/>
        </authorList>
    </citation>
    <scope>NUCLEOTIDE SEQUENCE [LARGE SCALE GENOMIC DNA]</scope>
    <source>
        <strain evidence="1 2">ATCC 17233</strain>
    </source>
</reference>
<evidence type="ECO:0000313" key="2">
    <source>
        <dbReference type="Proteomes" id="UP000189857"/>
    </source>
</evidence>
<keyword evidence="1" id="KW-0808">Transferase</keyword>
<protein>
    <submittedName>
        <fullName evidence="1">Glycosyltransferase involved in cell wall bisynthesis</fullName>
    </submittedName>
</protein>
<dbReference type="SUPFAM" id="SSF53756">
    <property type="entry name" value="UDP-Glycosyltransferase/glycogen phosphorylase"/>
    <property type="match status" value="1"/>
</dbReference>
<proteinExistence type="predicted"/>
<dbReference type="OrthoDB" id="2022569at2"/>
<organism evidence="1 2">
    <name type="scientific">Eubacterium ruminantium</name>
    <dbReference type="NCBI Taxonomy" id="42322"/>
    <lineage>
        <taxon>Bacteria</taxon>
        <taxon>Bacillati</taxon>
        <taxon>Bacillota</taxon>
        <taxon>Clostridia</taxon>
        <taxon>Eubacteriales</taxon>
        <taxon>Eubacteriaceae</taxon>
        <taxon>Eubacterium</taxon>
    </lineage>
</organism>
<accession>A0A1T4LSG5</accession>
<dbReference type="AlphaFoldDB" id="A0A1T4LSG5"/>